<proteinExistence type="predicted"/>
<name>A0A6G1IR11_9PLEO</name>
<dbReference type="Proteomes" id="UP000799291">
    <property type="component" value="Unassembled WGS sequence"/>
</dbReference>
<sequence>MRFLPILAISSVSLAAVISQDATSISKASGAVNCDSAPLAEPQFGGFVSEEAAQAVEAELANGADLKDIDQDLGSGGEMLRLYEHPGFWGQWWALFPLMTGYSPHTGQCQTMPDNACKGLNGHMLWLRNTVSDLRLRGWDDKVSSIKCYWDPVTTRKRDGVSTLHMLDAEAGLSARSTNSDASASTVELIKRDNETVEMLPPGVLDTLGPVIRVFEHPNYGGAGYEYGENYLRTAQCATTPADKKISAIQTFFDAHRVMCTGYKNRNCQGTNQPGTELGIVRSIPDLRTIGFDDVLCSFKCYYWNEEASDAESVENVAKRGDTSVNLSVIL</sequence>
<keyword evidence="1" id="KW-0732">Signal</keyword>
<feature type="chain" id="PRO_5026318068" evidence="1">
    <location>
        <begin position="20"/>
        <end position="331"/>
    </location>
</feature>
<dbReference type="EMBL" id="MU005596">
    <property type="protein sequence ID" value="KAF2680538.1"/>
    <property type="molecule type" value="Genomic_DNA"/>
</dbReference>
<dbReference type="SUPFAM" id="SSF49695">
    <property type="entry name" value="gamma-Crystallin-like"/>
    <property type="match status" value="1"/>
</dbReference>
<evidence type="ECO:0000313" key="3">
    <source>
        <dbReference type="Proteomes" id="UP000799291"/>
    </source>
</evidence>
<dbReference type="AlphaFoldDB" id="A0A6G1IR11"/>
<protein>
    <submittedName>
        <fullName evidence="2">Uncharacterized protein</fullName>
    </submittedName>
</protein>
<feature type="signal peptide" evidence="1">
    <location>
        <begin position="1"/>
        <end position="19"/>
    </location>
</feature>
<organism evidence="2 3">
    <name type="scientific">Lentithecium fluviatile CBS 122367</name>
    <dbReference type="NCBI Taxonomy" id="1168545"/>
    <lineage>
        <taxon>Eukaryota</taxon>
        <taxon>Fungi</taxon>
        <taxon>Dikarya</taxon>
        <taxon>Ascomycota</taxon>
        <taxon>Pezizomycotina</taxon>
        <taxon>Dothideomycetes</taxon>
        <taxon>Pleosporomycetidae</taxon>
        <taxon>Pleosporales</taxon>
        <taxon>Massarineae</taxon>
        <taxon>Lentitheciaceae</taxon>
        <taxon>Lentithecium</taxon>
    </lineage>
</organism>
<reference evidence="2" key="1">
    <citation type="journal article" date="2020" name="Stud. Mycol.">
        <title>101 Dothideomycetes genomes: a test case for predicting lifestyles and emergence of pathogens.</title>
        <authorList>
            <person name="Haridas S."/>
            <person name="Albert R."/>
            <person name="Binder M."/>
            <person name="Bloem J."/>
            <person name="Labutti K."/>
            <person name="Salamov A."/>
            <person name="Andreopoulos B."/>
            <person name="Baker S."/>
            <person name="Barry K."/>
            <person name="Bills G."/>
            <person name="Bluhm B."/>
            <person name="Cannon C."/>
            <person name="Castanera R."/>
            <person name="Culley D."/>
            <person name="Daum C."/>
            <person name="Ezra D."/>
            <person name="Gonzalez J."/>
            <person name="Henrissat B."/>
            <person name="Kuo A."/>
            <person name="Liang C."/>
            <person name="Lipzen A."/>
            <person name="Lutzoni F."/>
            <person name="Magnuson J."/>
            <person name="Mondo S."/>
            <person name="Nolan M."/>
            <person name="Ohm R."/>
            <person name="Pangilinan J."/>
            <person name="Park H.-J."/>
            <person name="Ramirez L."/>
            <person name="Alfaro M."/>
            <person name="Sun H."/>
            <person name="Tritt A."/>
            <person name="Yoshinaga Y."/>
            <person name="Zwiers L.-H."/>
            <person name="Turgeon B."/>
            <person name="Goodwin S."/>
            <person name="Spatafora J."/>
            <person name="Crous P."/>
            <person name="Grigoriev I."/>
        </authorList>
    </citation>
    <scope>NUCLEOTIDE SEQUENCE</scope>
    <source>
        <strain evidence="2">CBS 122367</strain>
    </source>
</reference>
<dbReference type="InterPro" id="IPR011024">
    <property type="entry name" value="G_crystallin-like"/>
</dbReference>
<dbReference type="OrthoDB" id="5401396at2759"/>
<accession>A0A6G1IR11</accession>
<keyword evidence="3" id="KW-1185">Reference proteome</keyword>
<evidence type="ECO:0000256" key="1">
    <source>
        <dbReference type="SAM" id="SignalP"/>
    </source>
</evidence>
<gene>
    <name evidence="2" type="ORF">K458DRAFT_392884</name>
</gene>
<evidence type="ECO:0000313" key="2">
    <source>
        <dbReference type="EMBL" id="KAF2680538.1"/>
    </source>
</evidence>
<dbReference type="Gene3D" id="2.60.20.10">
    <property type="entry name" value="Crystallins"/>
    <property type="match status" value="1"/>
</dbReference>